<evidence type="ECO:0000259" key="9">
    <source>
        <dbReference type="Pfam" id="PF07715"/>
    </source>
</evidence>
<dbReference type="Gene3D" id="2.170.130.10">
    <property type="entry name" value="TonB-dependent receptor, plug domain"/>
    <property type="match status" value="1"/>
</dbReference>
<dbReference type="NCBIfam" id="TIGR04057">
    <property type="entry name" value="SusC_RagA_signa"/>
    <property type="match status" value="1"/>
</dbReference>
<dbReference type="Proteomes" id="UP000285283">
    <property type="component" value="Unassembled WGS sequence"/>
</dbReference>
<comment type="similarity">
    <text evidence="7">Belongs to the TonB-dependent receptor family.</text>
</comment>
<dbReference type="EMBL" id="CZAF01000004">
    <property type="protein sequence ID" value="CUO77924.1"/>
    <property type="molecule type" value="Genomic_DNA"/>
</dbReference>
<dbReference type="RefSeq" id="WP_022402045.1">
    <property type="nucleotide sequence ID" value="NZ_CAXSNS010000010.1"/>
</dbReference>
<reference evidence="16 17" key="2">
    <citation type="submission" date="2018-08" db="EMBL/GenBank/DDBJ databases">
        <title>A genome reference for cultivated species of the human gut microbiota.</title>
        <authorList>
            <person name="Zou Y."/>
            <person name="Xue W."/>
            <person name="Luo G."/>
        </authorList>
    </citation>
    <scope>NUCLEOTIDE SEQUENCE [LARGE SCALE GENOMIC DNA]</scope>
    <source>
        <strain evidence="13 18">AF21-53</strain>
        <strain evidence="14 17">AM18-14LB</strain>
        <strain evidence="12 16">TM04-30</strain>
    </source>
</reference>
<dbReference type="InterPro" id="IPR036942">
    <property type="entry name" value="Beta-barrel_TonB_sf"/>
</dbReference>
<dbReference type="InterPro" id="IPR023997">
    <property type="entry name" value="TonB-dep_OMP_SusC/RagA_CS"/>
</dbReference>
<keyword evidence="10" id="KW-0675">Receptor</keyword>
<dbReference type="InterPro" id="IPR023996">
    <property type="entry name" value="TonB-dep_OMP_SusC/RagA"/>
</dbReference>
<feature type="chain" id="PRO_5042683162" evidence="8">
    <location>
        <begin position="21"/>
        <end position="1064"/>
    </location>
</feature>
<dbReference type="EMBL" id="QSPV01000001">
    <property type="protein sequence ID" value="RGJ96863.1"/>
    <property type="molecule type" value="Genomic_DNA"/>
</dbReference>
<dbReference type="Proteomes" id="UP000260844">
    <property type="component" value="Unassembled WGS sequence"/>
</dbReference>
<evidence type="ECO:0000256" key="8">
    <source>
        <dbReference type="SAM" id="SignalP"/>
    </source>
</evidence>
<dbReference type="FunFam" id="2.60.40.1120:FF:000003">
    <property type="entry name" value="Outer membrane protein Omp121"/>
    <property type="match status" value="1"/>
</dbReference>
<protein>
    <submittedName>
        <fullName evidence="10 11">TonB-dependent receptor</fullName>
    </submittedName>
</protein>
<name>A0A174HSQ6_BACUN</name>
<dbReference type="EMBL" id="QRJL01000011">
    <property type="protein sequence ID" value="RHH28130.1"/>
    <property type="molecule type" value="Genomic_DNA"/>
</dbReference>
<dbReference type="EMBL" id="JAQNQY010000009">
    <property type="protein sequence ID" value="MDC1752883.1"/>
    <property type="molecule type" value="Genomic_DNA"/>
</dbReference>
<evidence type="ECO:0000256" key="7">
    <source>
        <dbReference type="PROSITE-ProRule" id="PRU01360"/>
    </source>
</evidence>
<evidence type="ECO:0000256" key="1">
    <source>
        <dbReference type="ARBA" id="ARBA00004571"/>
    </source>
</evidence>
<dbReference type="Proteomes" id="UP000095614">
    <property type="component" value="Unassembled WGS sequence"/>
</dbReference>
<dbReference type="Gene3D" id="2.40.170.20">
    <property type="entry name" value="TonB-dependent receptor, beta-barrel domain"/>
    <property type="match status" value="1"/>
</dbReference>
<evidence type="ECO:0000313" key="13">
    <source>
        <dbReference type="EMBL" id="RGS56983.1"/>
    </source>
</evidence>
<comment type="subcellular location">
    <subcellularLocation>
        <location evidence="1 7">Cell outer membrane</location>
        <topology evidence="1 7">Multi-pass membrane protein</topology>
    </subcellularLocation>
</comment>
<dbReference type="Pfam" id="PF07715">
    <property type="entry name" value="Plug"/>
    <property type="match status" value="1"/>
</dbReference>
<evidence type="ECO:0000313" key="11">
    <source>
        <dbReference type="EMBL" id="MDC1752883.1"/>
    </source>
</evidence>
<dbReference type="GO" id="GO:0009279">
    <property type="term" value="C:cell outer membrane"/>
    <property type="evidence" value="ECO:0007669"/>
    <property type="project" value="UniProtKB-SubCell"/>
</dbReference>
<sequence>MKKLLSVLFLLSFTLASVYAQNIQVKGTVVSGSDNEPLPGVNVVVKGTTNGGITDLDGNFTLSVPADATLSITYIGFKSQEVAVNGQRSLKIILQEDTETLDEVVVVGYGVQKKSVVTAAISKVGADELNLTKPSRVEDALKGKVSGVQITQSSGQPNSDSKVRIRGIGTVNNSDPLYIVDGMPVGGGINYLNPTDIASIEILKDAASAAIYGARAANGVVLVTTKSGSKGKTTVSYDFSYGWQNPWKKKAVLNAHEYMTIMNEMQINDGNAPRYSAADIANNMVDTDWQDEVFNYDAPVQQHQLSINGGNDKMTYFLSLGYFNQEGIVGGNYGRSNYERLSVRSNSTYKVFEVEDRKYLNAVTVGVNLGYTRDHSTSVEANSEYGSILGSAIAFSPLVPVYASEEEGESILASYPNAIVKDGKVLSLPPSGFQELTNPVAQLNRPTLGRNNSDKIVGTFYAELNILPGLKFRSSYGVDLAFWGYDGYGYPDYLGTMTHTDASWVQSEMNRGMRWQTENYFSYNQTFAEKHNVSVVLGQSAARYRSRNIGGKDFDLFDLNPIHANIGSATAAETESILWGGIGDATHTSIASYFGRIDYNFAERYMLQVTVRRDGSSHFGANNKWGVFPSFSLGWNVWNEPYLAKMKPEWFDVLKFRFSWGQNGNESIGDFRYRALMSGGQNYYFGGSYKPNMNDFTKPGENGGAMIYGTSPAAAANPDIKWETSTQTDFGIDMRFLNQRLSFGFDYYYKKTTDMLAEMPVPTYIGQSKPWGNLGSMENWGIEMELGWKDNIKDFSYWVNTNWSYSRNKLLDLGNASGEQNYESAGASGVGDYVHAKNGEVWPYFYGRKTDGIFQNWDEVNSYVNKDGELLQPNARPGDVRFVDVTSDGVINDQDRTKIGKGMPDWTFGFSLGAEWKGFDLSLSFQGTLGNDVFDFAQRGDVPAMNRPSWIMDRWHGEGTSNRIPRMTSANPNGNWTSSDLYIHDGSYLRLKNAQIGYTLPATLTRKASIQRLRLYVGAENLITITGYEGFDPELASGGYTTLGVDKGIYPQSRTITVGANITF</sequence>
<keyword evidence="4 7" id="KW-0812">Transmembrane</keyword>
<keyword evidence="8" id="KW-0732">Signal</keyword>
<keyword evidence="6 7" id="KW-0998">Cell outer membrane</keyword>
<evidence type="ECO:0000313" key="17">
    <source>
        <dbReference type="Proteomes" id="UP000283766"/>
    </source>
</evidence>
<proteinExistence type="inferred from homology"/>
<keyword evidence="3 7" id="KW-1134">Transmembrane beta strand</keyword>
<organism evidence="10 15">
    <name type="scientific">Bacteroides uniformis</name>
    <dbReference type="NCBI Taxonomy" id="820"/>
    <lineage>
        <taxon>Bacteria</taxon>
        <taxon>Pseudomonadati</taxon>
        <taxon>Bacteroidota</taxon>
        <taxon>Bacteroidia</taxon>
        <taxon>Bacteroidales</taxon>
        <taxon>Bacteroidaceae</taxon>
        <taxon>Bacteroides</taxon>
    </lineage>
</organism>
<evidence type="ECO:0000313" key="12">
    <source>
        <dbReference type="EMBL" id="RGJ96863.1"/>
    </source>
</evidence>
<evidence type="ECO:0000256" key="3">
    <source>
        <dbReference type="ARBA" id="ARBA00022452"/>
    </source>
</evidence>
<dbReference type="SUPFAM" id="SSF56935">
    <property type="entry name" value="Porins"/>
    <property type="match status" value="1"/>
</dbReference>
<dbReference type="AlphaFoldDB" id="A0A174HSQ6"/>
<keyword evidence="5 7" id="KW-0472">Membrane</keyword>
<keyword evidence="2 7" id="KW-0813">Transport</keyword>
<accession>A0A174HSQ6</accession>
<dbReference type="InterPro" id="IPR012910">
    <property type="entry name" value="Plug_dom"/>
</dbReference>
<dbReference type="Gene3D" id="2.60.40.1120">
    <property type="entry name" value="Carboxypeptidase-like, regulatory domain"/>
    <property type="match status" value="1"/>
</dbReference>
<evidence type="ECO:0000313" key="14">
    <source>
        <dbReference type="EMBL" id="RHH28130.1"/>
    </source>
</evidence>
<dbReference type="InterPro" id="IPR039426">
    <property type="entry name" value="TonB-dep_rcpt-like"/>
</dbReference>
<feature type="domain" description="TonB-dependent receptor plug" evidence="9">
    <location>
        <begin position="116"/>
        <end position="220"/>
    </location>
</feature>
<evidence type="ECO:0000256" key="4">
    <source>
        <dbReference type="ARBA" id="ARBA00022692"/>
    </source>
</evidence>
<evidence type="ECO:0000313" key="16">
    <source>
        <dbReference type="Proteomes" id="UP000260844"/>
    </source>
</evidence>
<evidence type="ECO:0000256" key="6">
    <source>
        <dbReference type="ARBA" id="ARBA00023237"/>
    </source>
</evidence>
<dbReference type="PROSITE" id="PS52016">
    <property type="entry name" value="TONB_DEPENDENT_REC_3"/>
    <property type="match status" value="1"/>
</dbReference>
<dbReference type="EMBL" id="QRVP01000002">
    <property type="protein sequence ID" value="RGS56983.1"/>
    <property type="molecule type" value="Genomic_DNA"/>
</dbReference>
<evidence type="ECO:0000313" key="10">
    <source>
        <dbReference type="EMBL" id="CUO77924.1"/>
    </source>
</evidence>
<evidence type="ECO:0000313" key="18">
    <source>
        <dbReference type="Proteomes" id="UP000285283"/>
    </source>
</evidence>
<dbReference type="Proteomes" id="UP001218502">
    <property type="component" value="Unassembled WGS sequence"/>
</dbReference>
<dbReference type="NCBIfam" id="TIGR04056">
    <property type="entry name" value="OMP_RagA_SusC"/>
    <property type="match status" value="1"/>
</dbReference>
<evidence type="ECO:0000256" key="5">
    <source>
        <dbReference type="ARBA" id="ARBA00023136"/>
    </source>
</evidence>
<dbReference type="OrthoDB" id="1109428at2"/>
<feature type="signal peptide" evidence="8">
    <location>
        <begin position="1"/>
        <end position="20"/>
    </location>
</feature>
<dbReference type="Proteomes" id="UP000283766">
    <property type="component" value="Unassembled WGS sequence"/>
</dbReference>
<gene>
    <name evidence="10" type="primary">fepA_4</name>
    <name evidence="14" type="ORF">DW216_16220</name>
    <name evidence="13" type="ORF">DWX87_02865</name>
    <name evidence="12" type="ORF">DXD40_00160</name>
    <name evidence="10" type="ORF">ERS852462_01535</name>
    <name evidence="11" type="ORF">POY80_10560</name>
</gene>
<reference evidence="10 15" key="1">
    <citation type="submission" date="2015-09" db="EMBL/GenBank/DDBJ databases">
        <authorList>
            <consortium name="Pathogen Informatics"/>
        </authorList>
    </citation>
    <scope>NUCLEOTIDE SEQUENCE [LARGE SCALE GENOMIC DNA]</scope>
    <source>
        <strain evidence="10 15">2789STDY5834847</strain>
    </source>
</reference>
<dbReference type="Pfam" id="PF13715">
    <property type="entry name" value="CarbopepD_reg_2"/>
    <property type="match status" value="1"/>
</dbReference>
<dbReference type="InterPro" id="IPR008969">
    <property type="entry name" value="CarboxyPept-like_regulatory"/>
</dbReference>
<reference evidence="11" key="3">
    <citation type="submission" date="2022-10" db="EMBL/GenBank/DDBJ databases">
        <title>Human gut microbiome strain richness.</title>
        <authorList>
            <person name="Chen-Liaw A."/>
        </authorList>
    </citation>
    <scope>NUCLEOTIDE SEQUENCE</scope>
    <source>
        <strain evidence="11">A1_m1001262Bd0_191120</strain>
    </source>
</reference>
<dbReference type="SUPFAM" id="SSF49464">
    <property type="entry name" value="Carboxypeptidase regulatory domain-like"/>
    <property type="match status" value="1"/>
</dbReference>
<evidence type="ECO:0000313" key="15">
    <source>
        <dbReference type="Proteomes" id="UP000095614"/>
    </source>
</evidence>
<dbReference type="InterPro" id="IPR037066">
    <property type="entry name" value="Plug_dom_sf"/>
</dbReference>
<evidence type="ECO:0000256" key="2">
    <source>
        <dbReference type="ARBA" id="ARBA00022448"/>
    </source>
</evidence>